<feature type="transmembrane region" description="Helical" evidence="2">
    <location>
        <begin position="249"/>
        <end position="269"/>
    </location>
</feature>
<dbReference type="OrthoDB" id="3034003at2759"/>
<reference evidence="4" key="1">
    <citation type="journal article" date="2017" name="Genome Biol.">
        <title>Comparative genomics reveals high biological diversity and specific adaptations in the industrially and medically important fungal genus Aspergillus.</title>
        <authorList>
            <person name="de Vries R.P."/>
            <person name="Riley R."/>
            <person name="Wiebenga A."/>
            <person name="Aguilar-Osorio G."/>
            <person name="Amillis S."/>
            <person name="Uchima C.A."/>
            <person name="Anderluh G."/>
            <person name="Asadollahi M."/>
            <person name="Askin M."/>
            <person name="Barry K."/>
            <person name="Battaglia E."/>
            <person name="Bayram O."/>
            <person name="Benocci T."/>
            <person name="Braus-Stromeyer S.A."/>
            <person name="Caldana C."/>
            <person name="Canovas D."/>
            <person name="Cerqueira G.C."/>
            <person name="Chen F."/>
            <person name="Chen W."/>
            <person name="Choi C."/>
            <person name="Clum A."/>
            <person name="Dos Santos R.A."/>
            <person name="Damasio A.R."/>
            <person name="Diallinas G."/>
            <person name="Emri T."/>
            <person name="Fekete E."/>
            <person name="Flipphi M."/>
            <person name="Freyberg S."/>
            <person name="Gallo A."/>
            <person name="Gournas C."/>
            <person name="Habgood R."/>
            <person name="Hainaut M."/>
            <person name="Harispe M.L."/>
            <person name="Henrissat B."/>
            <person name="Hilden K.S."/>
            <person name="Hope R."/>
            <person name="Hossain A."/>
            <person name="Karabika E."/>
            <person name="Karaffa L."/>
            <person name="Karanyi Z."/>
            <person name="Krasevec N."/>
            <person name="Kuo A."/>
            <person name="Kusch H."/>
            <person name="LaButti K."/>
            <person name="Lagendijk E.L."/>
            <person name="Lapidus A."/>
            <person name="Levasseur A."/>
            <person name="Lindquist E."/>
            <person name="Lipzen A."/>
            <person name="Logrieco A.F."/>
            <person name="MacCabe A."/>
            <person name="Maekelae M.R."/>
            <person name="Malavazi I."/>
            <person name="Melin P."/>
            <person name="Meyer V."/>
            <person name="Mielnichuk N."/>
            <person name="Miskei M."/>
            <person name="Molnar A.P."/>
            <person name="Mule G."/>
            <person name="Ngan C.Y."/>
            <person name="Orejas M."/>
            <person name="Orosz E."/>
            <person name="Ouedraogo J.P."/>
            <person name="Overkamp K.M."/>
            <person name="Park H.-S."/>
            <person name="Perrone G."/>
            <person name="Piumi F."/>
            <person name="Punt P.J."/>
            <person name="Ram A.F."/>
            <person name="Ramon A."/>
            <person name="Rauscher S."/>
            <person name="Record E."/>
            <person name="Riano-Pachon D.M."/>
            <person name="Robert V."/>
            <person name="Roehrig J."/>
            <person name="Ruller R."/>
            <person name="Salamov A."/>
            <person name="Salih N.S."/>
            <person name="Samson R.A."/>
            <person name="Sandor E."/>
            <person name="Sanguinetti M."/>
            <person name="Schuetze T."/>
            <person name="Sepcic K."/>
            <person name="Shelest E."/>
            <person name="Sherlock G."/>
            <person name="Sophianopoulou V."/>
            <person name="Squina F.M."/>
            <person name="Sun H."/>
            <person name="Susca A."/>
            <person name="Todd R.B."/>
            <person name="Tsang A."/>
            <person name="Unkles S.E."/>
            <person name="van de Wiele N."/>
            <person name="van Rossen-Uffink D."/>
            <person name="Oliveira J.V."/>
            <person name="Vesth T.C."/>
            <person name="Visser J."/>
            <person name="Yu J.-H."/>
            <person name="Zhou M."/>
            <person name="Andersen M.R."/>
            <person name="Archer D.B."/>
            <person name="Baker S.E."/>
            <person name="Benoit I."/>
            <person name="Brakhage A.A."/>
            <person name="Braus G.H."/>
            <person name="Fischer R."/>
            <person name="Frisvad J.C."/>
            <person name="Goldman G.H."/>
            <person name="Houbraken J."/>
            <person name="Oakley B."/>
            <person name="Pocsi I."/>
            <person name="Scazzocchio C."/>
            <person name="Seiboth B."/>
            <person name="vanKuyk P.A."/>
            <person name="Wortman J."/>
            <person name="Dyer P.S."/>
            <person name="Grigoriev I.V."/>
        </authorList>
    </citation>
    <scope>NUCLEOTIDE SEQUENCE [LARGE SCALE GENOMIC DNA]</scope>
    <source>
        <strain evidence="4">CBS 506.65</strain>
    </source>
</reference>
<accession>A0A1L9STY9</accession>
<keyword evidence="2" id="KW-0812">Transmembrane</keyword>
<proteinExistence type="predicted"/>
<evidence type="ECO:0000313" key="4">
    <source>
        <dbReference type="Proteomes" id="UP000184188"/>
    </source>
</evidence>
<dbReference type="GeneID" id="34613051"/>
<feature type="region of interest" description="Disordered" evidence="1">
    <location>
        <begin position="206"/>
        <end position="225"/>
    </location>
</feature>
<keyword evidence="4" id="KW-1185">Reference proteome</keyword>
<dbReference type="EMBL" id="KV878336">
    <property type="protein sequence ID" value="OJJ50685.1"/>
    <property type="molecule type" value="Genomic_DNA"/>
</dbReference>
<organism evidence="3 4">
    <name type="scientific">Penicilliopsis zonata CBS 506.65</name>
    <dbReference type="NCBI Taxonomy" id="1073090"/>
    <lineage>
        <taxon>Eukaryota</taxon>
        <taxon>Fungi</taxon>
        <taxon>Dikarya</taxon>
        <taxon>Ascomycota</taxon>
        <taxon>Pezizomycotina</taxon>
        <taxon>Eurotiomycetes</taxon>
        <taxon>Eurotiomycetidae</taxon>
        <taxon>Eurotiales</taxon>
        <taxon>Aspergillaceae</taxon>
        <taxon>Penicilliopsis</taxon>
    </lineage>
</organism>
<gene>
    <name evidence="3" type="ORF">ASPZODRAFT_162625</name>
</gene>
<name>A0A1L9STY9_9EURO</name>
<keyword evidence="2" id="KW-1133">Transmembrane helix</keyword>
<evidence type="ECO:0000256" key="1">
    <source>
        <dbReference type="SAM" id="MobiDB-lite"/>
    </source>
</evidence>
<evidence type="ECO:0000256" key="2">
    <source>
        <dbReference type="SAM" id="Phobius"/>
    </source>
</evidence>
<dbReference type="RefSeq" id="XP_022585195.1">
    <property type="nucleotide sequence ID" value="XM_022726587.1"/>
</dbReference>
<sequence>MMNLHDLSISDVLGMIAVGVFISKNFPSGGEEGRGLLGLSLTMQLKQSPGIRSVSTTFDSGRAAQGRELTGDTAVPPSPWFIESHMLTPLRPSLASSFTPRGGLLSCIQTLTKTPTRHEQTCHGVASVGRLIRSHVPTPTATSPCLRTPRGNTTISGSTTPAYPETQCGNINLTLDFTLSKYASQGSPDAPANLVLTDRGGFANLDHEYPEWDRSDPQNRPEPEQRAYKAAWSNNAYSINREFRHHLPYAIPAILTPFCVLVVMSMLLAL</sequence>
<dbReference type="AlphaFoldDB" id="A0A1L9STY9"/>
<dbReference type="VEuPathDB" id="FungiDB:ASPZODRAFT_162625"/>
<keyword evidence="2" id="KW-0472">Membrane</keyword>
<dbReference type="Proteomes" id="UP000184188">
    <property type="component" value="Unassembled WGS sequence"/>
</dbReference>
<dbReference type="STRING" id="1073090.A0A1L9STY9"/>
<protein>
    <submittedName>
        <fullName evidence="3">Uncharacterized protein</fullName>
    </submittedName>
</protein>
<evidence type="ECO:0000313" key="3">
    <source>
        <dbReference type="EMBL" id="OJJ50685.1"/>
    </source>
</evidence>